<keyword evidence="2" id="KW-1185">Reference proteome</keyword>
<dbReference type="Proteomes" id="UP001234178">
    <property type="component" value="Unassembled WGS sequence"/>
</dbReference>
<gene>
    <name evidence="1" type="ORF">OUZ56_008726</name>
</gene>
<reference evidence="1 2" key="1">
    <citation type="journal article" date="2023" name="Nucleic Acids Res.">
        <title>The hologenome of Daphnia magna reveals possible DNA methylation and microbiome-mediated evolution of the host genome.</title>
        <authorList>
            <person name="Chaturvedi A."/>
            <person name="Li X."/>
            <person name="Dhandapani V."/>
            <person name="Marshall H."/>
            <person name="Kissane S."/>
            <person name="Cuenca-Cambronero M."/>
            <person name="Asole G."/>
            <person name="Calvet F."/>
            <person name="Ruiz-Romero M."/>
            <person name="Marangio P."/>
            <person name="Guigo R."/>
            <person name="Rago D."/>
            <person name="Mirbahai L."/>
            <person name="Eastwood N."/>
            <person name="Colbourne J.K."/>
            <person name="Zhou J."/>
            <person name="Mallon E."/>
            <person name="Orsini L."/>
        </authorList>
    </citation>
    <scope>NUCLEOTIDE SEQUENCE [LARGE SCALE GENOMIC DNA]</scope>
    <source>
        <strain evidence="1">LRV0_1</strain>
    </source>
</reference>
<dbReference type="EMBL" id="JAOYFB010000037">
    <property type="protein sequence ID" value="KAK4023309.1"/>
    <property type="molecule type" value="Genomic_DNA"/>
</dbReference>
<sequence length="486" mass="55882">MDLEDKERTEGKVCQWTAQESQIDDDCVAGLAEPESYRRFGPRLDNDCDRHDSEFICFKQASSPERHGNKEEKELFQVTVRHLAKGHVTFPVSHHGILNEFNEILAKHDHYGEYGNALCTLGDILWPPDRPLPYPAWGAIKTRLHVASLERFHELILALTTCVEDQLKTHCYNTVGNFLTFFESYKNRKDLTQSLESFYHEYNPPITPKHHTCVGLGLDLAGRIVELEQTYPGISSALFLASCEEDIGNVNRYVSTPTPDTRTSEKEHVVIALNISLEGRVGVLILDTGYHVPRPVIIMEDRLYPHTGWFKPGGTSRSRRLYNYTLHPSGRYVLWDVKEIRKGIEECESALIYTHQAFLSPVDCTERRNLVYNFKSLLKRDARGNVIAGLYFGLKPFELGHFALFYQDEKQQQVDFKISFKDIFLARELPETIYESLRRCQHQLELEDCDGLIKLLKETSSALNNTEFMNQLLAINQRIVKLAENN</sequence>
<organism evidence="1 2">
    <name type="scientific">Daphnia magna</name>
    <dbReference type="NCBI Taxonomy" id="35525"/>
    <lineage>
        <taxon>Eukaryota</taxon>
        <taxon>Metazoa</taxon>
        <taxon>Ecdysozoa</taxon>
        <taxon>Arthropoda</taxon>
        <taxon>Crustacea</taxon>
        <taxon>Branchiopoda</taxon>
        <taxon>Diplostraca</taxon>
        <taxon>Cladocera</taxon>
        <taxon>Anomopoda</taxon>
        <taxon>Daphniidae</taxon>
        <taxon>Daphnia</taxon>
    </lineage>
</organism>
<name>A0ABR0ADV8_9CRUS</name>
<evidence type="ECO:0000313" key="1">
    <source>
        <dbReference type="EMBL" id="KAK4023309.1"/>
    </source>
</evidence>
<accession>A0ABR0ADV8</accession>
<proteinExistence type="predicted"/>
<comment type="caution">
    <text evidence="1">The sequence shown here is derived from an EMBL/GenBank/DDBJ whole genome shotgun (WGS) entry which is preliminary data.</text>
</comment>
<protein>
    <submittedName>
        <fullName evidence="1">Uncharacterized protein</fullName>
    </submittedName>
</protein>
<evidence type="ECO:0000313" key="2">
    <source>
        <dbReference type="Proteomes" id="UP001234178"/>
    </source>
</evidence>